<feature type="signal peptide" evidence="1">
    <location>
        <begin position="1"/>
        <end position="19"/>
    </location>
</feature>
<proteinExistence type="predicted"/>
<name>A0A9P6PS64_9FUNG</name>
<accession>A0A9P6PS64</accession>
<keyword evidence="1" id="KW-0732">Signal</keyword>
<feature type="chain" id="PRO_5040420425" evidence="1">
    <location>
        <begin position="20"/>
        <end position="346"/>
    </location>
</feature>
<sequence>MLLNKFVVVLAVTASLVAAEVIDRTPISQGGCKEGYVARVKCDKKGKNKVSVCCPKKCKLIKLKQNGWKGCIAPLPAGCPVNSFGCPLDYGGSCCPIESIKFKVSLHRTYSCSTTAPGKSKTTCVSLASPAVAKTQTAVDLLSRPWALLQRRRSGLWLKRYRDTAMFSVTKDIKENTNRIRCLSSWRLPRQYLPFRLQNEDTHAHASLDALMSMVFPVSHRHVELHWANRASVGSRNRRGDPNKPDATILKDTFEVGFVEVKPPQEERHEKAFLEDQRALATFAKDAIDYHLRHGRPFKRFQLILYKLEFMSGLYVWQRVGVAYLPRDMNDHGVISGAISLIRTLK</sequence>
<comment type="caution">
    <text evidence="2">The sequence shown here is derived from an EMBL/GenBank/DDBJ whole genome shotgun (WGS) entry which is preliminary data.</text>
</comment>
<protein>
    <submittedName>
        <fullName evidence="2">Uncharacterized protein</fullName>
    </submittedName>
</protein>
<feature type="non-terminal residue" evidence="2">
    <location>
        <position position="346"/>
    </location>
</feature>
<dbReference type="EMBL" id="JAAAJB010000802">
    <property type="protein sequence ID" value="KAG0250988.1"/>
    <property type="molecule type" value="Genomic_DNA"/>
</dbReference>
<evidence type="ECO:0000256" key="1">
    <source>
        <dbReference type="SAM" id="SignalP"/>
    </source>
</evidence>
<evidence type="ECO:0000313" key="2">
    <source>
        <dbReference type="EMBL" id="KAG0250988.1"/>
    </source>
</evidence>
<dbReference type="AlphaFoldDB" id="A0A9P6PS64"/>
<evidence type="ECO:0000313" key="3">
    <source>
        <dbReference type="Proteomes" id="UP000807716"/>
    </source>
</evidence>
<reference evidence="2" key="1">
    <citation type="journal article" date="2020" name="Fungal Divers.">
        <title>Resolving the Mortierellaceae phylogeny through synthesis of multi-gene phylogenetics and phylogenomics.</title>
        <authorList>
            <person name="Vandepol N."/>
            <person name="Liber J."/>
            <person name="Desiro A."/>
            <person name="Na H."/>
            <person name="Kennedy M."/>
            <person name="Barry K."/>
            <person name="Grigoriev I.V."/>
            <person name="Miller A.N."/>
            <person name="O'Donnell K."/>
            <person name="Stajich J.E."/>
            <person name="Bonito G."/>
        </authorList>
    </citation>
    <scope>NUCLEOTIDE SEQUENCE</scope>
    <source>
        <strain evidence="2">BC1065</strain>
    </source>
</reference>
<dbReference type="Proteomes" id="UP000807716">
    <property type="component" value="Unassembled WGS sequence"/>
</dbReference>
<dbReference type="OrthoDB" id="2448378at2759"/>
<gene>
    <name evidence="2" type="ORF">DFQ27_009107</name>
</gene>
<organism evidence="2 3">
    <name type="scientific">Actinomortierella ambigua</name>
    <dbReference type="NCBI Taxonomy" id="1343610"/>
    <lineage>
        <taxon>Eukaryota</taxon>
        <taxon>Fungi</taxon>
        <taxon>Fungi incertae sedis</taxon>
        <taxon>Mucoromycota</taxon>
        <taxon>Mortierellomycotina</taxon>
        <taxon>Mortierellomycetes</taxon>
        <taxon>Mortierellales</taxon>
        <taxon>Mortierellaceae</taxon>
        <taxon>Actinomortierella</taxon>
    </lineage>
</organism>
<keyword evidence="3" id="KW-1185">Reference proteome</keyword>